<evidence type="ECO:0000256" key="2">
    <source>
        <dbReference type="ARBA" id="ARBA00022676"/>
    </source>
</evidence>
<feature type="region of interest" description="Disordered" evidence="8">
    <location>
        <begin position="1"/>
        <end position="20"/>
    </location>
</feature>
<evidence type="ECO:0000259" key="9">
    <source>
        <dbReference type="PROSITE" id="PS50918"/>
    </source>
</evidence>
<dbReference type="GO" id="GO:0010629">
    <property type="term" value="P:negative regulation of gene expression"/>
    <property type="evidence" value="ECO:0007669"/>
    <property type="project" value="TreeGrafter"/>
</dbReference>
<dbReference type="Pfam" id="PF01661">
    <property type="entry name" value="Macro"/>
    <property type="match status" value="1"/>
</dbReference>
<dbReference type="InterPro" id="IPR057049">
    <property type="entry name" value="PARP14_KH_8"/>
</dbReference>
<keyword evidence="3 7" id="KW-0808">Transferase</keyword>
<dbReference type="CDD" id="cd02903">
    <property type="entry name" value="Macro_BAL-like"/>
    <property type="match status" value="1"/>
</dbReference>
<evidence type="ECO:0000256" key="6">
    <source>
        <dbReference type="ARBA" id="ARBA00024347"/>
    </source>
</evidence>
<keyword evidence="4 7" id="KW-0520">NAD</keyword>
<dbReference type="SMART" id="SM00506">
    <property type="entry name" value="A1pp"/>
    <property type="match status" value="1"/>
</dbReference>
<proteinExistence type="inferred from homology"/>
<evidence type="ECO:0000313" key="13">
    <source>
        <dbReference type="Proteomes" id="UP000694548"/>
    </source>
</evidence>
<dbReference type="GO" id="GO:0005737">
    <property type="term" value="C:cytoplasm"/>
    <property type="evidence" value="ECO:0007669"/>
    <property type="project" value="TreeGrafter"/>
</dbReference>
<dbReference type="GO" id="GO:0005634">
    <property type="term" value="C:nucleus"/>
    <property type="evidence" value="ECO:0007669"/>
    <property type="project" value="UniProtKB-SubCell"/>
</dbReference>
<keyword evidence="2 7" id="KW-0328">Glycosyltransferase</keyword>
<evidence type="ECO:0000256" key="4">
    <source>
        <dbReference type="ARBA" id="ARBA00023027"/>
    </source>
</evidence>
<evidence type="ECO:0000259" key="11">
    <source>
        <dbReference type="PROSITE" id="PS51154"/>
    </source>
</evidence>
<dbReference type="Ensembl" id="ENSNFUT00015022358.1">
    <property type="protein sequence ID" value="ENSNFUP00015021357.1"/>
    <property type="gene ID" value="ENSNFUG00015010349.1"/>
</dbReference>
<dbReference type="InterPro" id="IPR043472">
    <property type="entry name" value="Macro_dom-like"/>
</dbReference>
<sequence length="652" mass="72618">MQKFPNASGGLVSKSPSQSTGRPKSFLSTFFQFVVNFSVGIQTEIIINTGRKMYYIQLDHTNFSQQAFYAISTFPPPAGSFSKVVSTSGMQEAKMGNVTVQVSSGDITKETTDVIVNSSNEDFSLKSGVSKAILDAAGAAVEVECQNLGSQTNPGMIMTQPGNLKCKKILHLVGQTDPVKINRVVKEALQMCVKHSHTSVSFPAIGTGNVQAKQVADAMLDAVIDVLKQNPTSTLTLVRIVIFQQPMLNDFYRSMQEKEASDPKDKVGFWGRVKSFFVGSTETEREEDFVIDEVKMDPACFHICGDSPAKVKDAKQKLLDLISDEQHSHTISDDSILSFSPADRQQIAAIQKKLGVSIKTDNKNGEASIIIEGLNRDVLKAHTEIDRMLKKVKDEQGTKQKVELTSNLVEWQYQRQGLQFHSFDVLTNYQLEQAMENNQPNIKVMIRGQTYTVTLPNGPATDGKKNTLQIRRLDKLKGNDIPDFWDPIPPGTTCLSVPIQAGTPEYTEVQNQFKATCNRSISKIERIQNPTLWKGLQIKKQEMEVRNGHQNNEKRLFHGTSETTVRTINEHGFNRSYAGLNGETNCFKQSLSIYSFPTVRYFKMLFVLLRLLCVSRSAQNGKCTDYPDVNTNKLPGLVHSGPKWLLCHTVIS</sequence>
<feature type="domain" description="Macro" evidence="11">
    <location>
        <begin position="87"/>
        <end position="259"/>
    </location>
</feature>
<dbReference type="InterPro" id="IPR054596">
    <property type="entry name" value="PARP14_WWE"/>
</dbReference>
<dbReference type="SUPFAM" id="SSF56399">
    <property type="entry name" value="ADP-ribosylation"/>
    <property type="match status" value="1"/>
</dbReference>
<dbReference type="PANTHER" id="PTHR14453:SF89">
    <property type="entry name" value="PROTEIN MONO-ADP-RIBOSYLTRANSFERASE PARP14"/>
    <property type="match status" value="1"/>
</dbReference>
<dbReference type="Pfam" id="PF00644">
    <property type="entry name" value="PARP"/>
    <property type="match status" value="1"/>
</dbReference>
<protein>
    <recommendedName>
        <fullName evidence="7">Poly [ADP-ribose] polymerase</fullName>
        <shortName evidence="7">PARP</shortName>
        <ecNumber evidence="7">2.4.2.-</ecNumber>
    </recommendedName>
</protein>
<evidence type="ECO:0000256" key="1">
    <source>
        <dbReference type="ARBA" id="ARBA00004123"/>
    </source>
</evidence>
<keyword evidence="5" id="KW-0539">Nucleus</keyword>
<dbReference type="AlphaFoldDB" id="A0A8C6LMP2"/>
<dbReference type="GO" id="GO:1990404">
    <property type="term" value="F:NAD+-protein mono-ADP-ribosyltransferase activity"/>
    <property type="evidence" value="ECO:0007669"/>
    <property type="project" value="TreeGrafter"/>
</dbReference>
<name>A0A8C6LMP2_NOTFU</name>
<accession>A0A8C6LMP2</accession>
<dbReference type="Pfam" id="PF22005">
    <property type="entry name" value="WWE_1"/>
    <property type="match status" value="1"/>
</dbReference>
<reference evidence="12" key="1">
    <citation type="submission" date="2014-08" db="EMBL/GenBank/DDBJ databases">
        <authorList>
            <person name="Senf B."/>
            <person name="Petzold A."/>
            <person name="Downie B.R."/>
            <person name="Koch P."/>
            <person name="Platzer M."/>
        </authorList>
    </citation>
    <scope>NUCLEOTIDE SEQUENCE [LARGE SCALE GENOMIC DNA]</scope>
    <source>
        <strain evidence="12">GRZ</strain>
    </source>
</reference>
<dbReference type="Pfam" id="PF23254">
    <property type="entry name" value="KH_PARP14_8"/>
    <property type="match status" value="1"/>
</dbReference>
<dbReference type="PROSITE" id="PS51154">
    <property type="entry name" value="MACRO"/>
    <property type="match status" value="1"/>
</dbReference>
<dbReference type="GO" id="GO:0070212">
    <property type="term" value="P:protein poly-ADP-ribosylation"/>
    <property type="evidence" value="ECO:0007669"/>
    <property type="project" value="TreeGrafter"/>
</dbReference>
<reference evidence="12" key="2">
    <citation type="submission" date="2025-08" db="UniProtKB">
        <authorList>
            <consortium name="Ensembl"/>
        </authorList>
    </citation>
    <scope>IDENTIFICATION</scope>
</reference>
<evidence type="ECO:0000256" key="5">
    <source>
        <dbReference type="ARBA" id="ARBA00023242"/>
    </source>
</evidence>
<dbReference type="PROSITE" id="PS50918">
    <property type="entry name" value="WWE"/>
    <property type="match status" value="1"/>
</dbReference>
<dbReference type="Gene3D" id="3.30.720.50">
    <property type="match status" value="1"/>
</dbReference>
<dbReference type="InterPro" id="IPR002589">
    <property type="entry name" value="Macro_dom"/>
</dbReference>
<dbReference type="Gene3D" id="3.40.220.10">
    <property type="entry name" value="Leucine Aminopeptidase, subunit E, domain 1"/>
    <property type="match status" value="1"/>
</dbReference>
<dbReference type="GO" id="GO:0003714">
    <property type="term" value="F:transcription corepressor activity"/>
    <property type="evidence" value="ECO:0007669"/>
    <property type="project" value="TreeGrafter"/>
</dbReference>
<dbReference type="InterPro" id="IPR052056">
    <property type="entry name" value="Mono-ARTD/PARP"/>
</dbReference>
<dbReference type="GO" id="GO:0003950">
    <property type="term" value="F:NAD+ poly-ADP-ribosyltransferase activity"/>
    <property type="evidence" value="ECO:0007669"/>
    <property type="project" value="UniProtKB-UniRule"/>
</dbReference>
<dbReference type="GeneTree" id="ENSGT00940000154311"/>
<evidence type="ECO:0000313" key="12">
    <source>
        <dbReference type="Ensembl" id="ENSNFUP00015021357.1"/>
    </source>
</evidence>
<comment type="similarity">
    <text evidence="6">Belongs to the ARTD/PARP family.</text>
</comment>
<reference evidence="12" key="3">
    <citation type="submission" date="2025-09" db="UniProtKB">
        <authorList>
            <consortium name="Ensembl"/>
        </authorList>
    </citation>
    <scope>IDENTIFICATION</scope>
</reference>
<dbReference type="EC" id="2.4.2.-" evidence="7"/>
<dbReference type="InterPro" id="IPR037197">
    <property type="entry name" value="WWE_dom_sf"/>
</dbReference>
<keyword evidence="13" id="KW-1185">Reference proteome</keyword>
<dbReference type="Proteomes" id="UP000694548">
    <property type="component" value="Chromosome sgr14"/>
</dbReference>
<organism evidence="12 13">
    <name type="scientific">Nothobranchius furzeri</name>
    <name type="common">Turquoise killifish</name>
    <dbReference type="NCBI Taxonomy" id="105023"/>
    <lineage>
        <taxon>Eukaryota</taxon>
        <taxon>Metazoa</taxon>
        <taxon>Chordata</taxon>
        <taxon>Craniata</taxon>
        <taxon>Vertebrata</taxon>
        <taxon>Euteleostomi</taxon>
        <taxon>Actinopterygii</taxon>
        <taxon>Neopterygii</taxon>
        <taxon>Teleostei</taxon>
        <taxon>Neoteleostei</taxon>
        <taxon>Acanthomorphata</taxon>
        <taxon>Ovalentaria</taxon>
        <taxon>Atherinomorphae</taxon>
        <taxon>Cyprinodontiformes</taxon>
        <taxon>Nothobranchiidae</taxon>
        <taxon>Nothobranchius</taxon>
    </lineage>
</organism>
<dbReference type="PROSITE" id="PS51059">
    <property type="entry name" value="PARP_CATALYTIC"/>
    <property type="match status" value="1"/>
</dbReference>
<comment type="subcellular location">
    <subcellularLocation>
        <location evidence="1">Nucleus</location>
    </subcellularLocation>
</comment>
<dbReference type="InterPro" id="IPR012317">
    <property type="entry name" value="Poly(ADP-ribose)pol_cat_dom"/>
</dbReference>
<dbReference type="InterPro" id="IPR004170">
    <property type="entry name" value="WWE_dom"/>
</dbReference>
<evidence type="ECO:0000259" key="10">
    <source>
        <dbReference type="PROSITE" id="PS51059"/>
    </source>
</evidence>
<dbReference type="PANTHER" id="PTHR14453">
    <property type="entry name" value="PARP/ZINC FINGER CCCH TYPE DOMAIN CONTAINING PROTEIN"/>
    <property type="match status" value="1"/>
</dbReference>
<dbReference type="Gene3D" id="3.90.228.10">
    <property type="match status" value="1"/>
</dbReference>
<evidence type="ECO:0000256" key="7">
    <source>
        <dbReference type="RuleBase" id="RU362114"/>
    </source>
</evidence>
<feature type="domain" description="WWE" evidence="9">
    <location>
        <begin position="397"/>
        <end position="475"/>
    </location>
</feature>
<dbReference type="SUPFAM" id="SSF117839">
    <property type="entry name" value="WWE domain"/>
    <property type="match status" value="1"/>
</dbReference>
<dbReference type="SUPFAM" id="SSF52949">
    <property type="entry name" value="Macro domain-like"/>
    <property type="match status" value="1"/>
</dbReference>
<evidence type="ECO:0000256" key="3">
    <source>
        <dbReference type="ARBA" id="ARBA00022679"/>
    </source>
</evidence>
<evidence type="ECO:0000256" key="8">
    <source>
        <dbReference type="SAM" id="MobiDB-lite"/>
    </source>
</evidence>
<feature type="domain" description="PARP catalytic" evidence="10">
    <location>
        <begin position="481"/>
        <end position="652"/>
    </location>
</feature>